<evidence type="ECO:0000256" key="1">
    <source>
        <dbReference type="SAM" id="SignalP"/>
    </source>
</evidence>
<protein>
    <submittedName>
        <fullName evidence="2">Uncharacterized protein</fullName>
    </submittedName>
</protein>
<proteinExistence type="predicted"/>
<gene>
    <name evidence="2" type="ORF">ACFOKA_15430</name>
</gene>
<dbReference type="PROSITE" id="PS51257">
    <property type="entry name" value="PROKAR_LIPOPROTEIN"/>
    <property type="match status" value="1"/>
</dbReference>
<organism evidence="2 3">
    <name type="scientific">Kordiimonas pumila</name>
    <dbReference type="NCBI Taxonomy" id="2161677"/>
    <lineage>
        <taxon>Bacteria</taxon>
        <taxon>Pseudomonadati</taxon>
        <taxon>Pseudomonadota</taxon>
        <taxon>Alphaproteobacteria</taxon>
        <taxon>Kordiimonadales</taxon>
        <taxon>Kordiimonadaceae</taxon>
        <taxon>Kordiimonas</taxon>
    </lineage>
</organism>
<evidence type="ECO:0000313" key="2">
    <source>
        <dbReference type="EMBL" id="MFC3053293.1"/>
    </source>
</evidence>
<comment type="caution">
    <text evidence="2">The sequence shown here is derived from an EMBL/GenBank/DDBJ whole genome shotgun (WGS) entry which is preliminary data.</text>
</comment>
<accession>A0ABV7D8H1</accession>
<dbReference type="Proteomes" id="UP001595444">
    <property type="component" value="Unassembled WGS sequence"/>
</dbReference>
<name>A0ABV7D8H1_9PROT</name>
<keyword evidence="1" id="KW-0732">Signal</keyword>
<feature type="chain" id="PRO_5047027607" evidence="1">
    <location>
        <begin position="28"/>
        <end position="214"/>
    </location>
</feature>
<evidence type="ECO:0000313" key="3">
    <source>
        <dbReference type="Proteomes" id="UP001595444"/>
    </source>
</evidence>
<sequence length="214" mass="23269">MCNSKWIQHRTRSFLFCLYALSLSGCAAVPLLMLVGVGAATFAVHKVVQTQSGGEIKVAFPAVDGREAPPQSLPSGSTVAVWSNGEREERFIAALRASGTFTIHSLPKTEANTEADMADAFMAACQTSKADLIFAATDEDVSKKKNLLSIDRAATTYTLHLLVFSCTENTVTWKDRMALIVEQGKIQPTESELQQVAGDMWAERILVAKNMQPD</sequence>
<dbReference type="EMBL" id="JBHRSL010000025">
    <property type="protein sequence ID" value="MFC3053293.1"/>
    <property type="molecule type" value="Genomic_DNA"/>
</dbReference>
<keyword evidence="3" id="KW-1185">Reference proteome</keyword>
<feature type="signal peptide" evidence="1">
    <location>
        <begin position="1"/>
        <end position="27"/>
    </location>
</feature>
<reference evidence="3" key="1">
    <citation type="journal article" date="2019" name="Int. J. Syst. Evol. Microbiol.">
        <title>The Global Catalogue of Microorganisms (GCM) 10K type strain sequencing project: providing services to taxonomists for standard genome sequencing and annotation.</title>
        <authorList>
            <consortium name="The Broad Institute Genomics Platform"/>
            <consortium name="The Broad Institute Genome Sequencing Center for Infectious Disease"/>
            <person name="Wu L."/>
            <person name="Ma J."/>
        </authorList>
    </citation>
    <scope>NUCLEOTIDE SEQUENCE [LARGE SCALE GENOMIC DNA]</scope>
    <source>
        <strain evidence="3">KCTC 62164</strain>
    </source>
</reference>
<dbReference type="RefSeq" id="WP_194211518.1">
    <property type="nucleotide sequence ID" value="NZ_CP061205.1"/>
</dbReference>